<reference evidence="1 2" key="1">
    <citation type="journal article" date="2024" name="Arch. Microbiol.">
        <title>Corallococcus caeni sp. nov., a novel myxobacterium isolated from activated sludge.</title>
        <authorList>
            <person name="Tomita S."/>
            <person name="Nakai R."/>
            <person name="Kuroda K."/>
            <person name="Kurashita H."/>
            <person name="Hatamoto M."/>
            <person name="Yamaguchi T."/>
            <person name="Narihiro T."/>
        </authorList>
    </citation>
    <scope>NUCLEOTIDE SEQUENCE [LARGE SCALE GENOMIC DNA]</scope>
    <source>
        <strain evidence="1 2">NO1</strain>
    </source>
</reference>
<gene>
    <name evidence="1" type="ORF">ASNO1_59480</name>
</gene>
<evidence type="ECO:0000313" key="2">
    <source>
        <dbReference type="Proteomes" id="UP001342631"/>
    </source>
</evidence>
<dbReference type="Proteomes" id="UP001342631">
    <property type="component" value="Unassembled WGS sequence"/>
</dbReference>
<name>A0ABQ6R073_9BACT</name>
<evidence type="ECO:0000313" key="1">
    <source>
        <dbReference type="EMBL" id="GMU09694.1"/>
    </source>
</evidence>
<proteinExistence type="predicted"/>
<accession>A0ABQ6R073</accession>
<sequence>MKTPATPQAADAVAQVARAQDEDGDVLQCRILALALAERGAVHHRHHWKAVLMRCGMCLGSRLLTA</sequence>
<dbReference type="EMBL" id="BTTX01000006">
    <property type="protein sequence ID" value="GMU09694.1"/>
    <property type="molecule type" value="Genomic_DNA"/>
</dbReference>
<protein>
    <submittedName>
        <fullName evidence="1">Uncharacterized protein</fullName>
    </submittedName>
</protein>
<comment type="caution">
    <text evidence="1">The sequence shown here is derived from an EMBL/GenBank/DDBJ whole genome shotgun (WGS) entry which is preliminary data.</text>
</comment>
<keyword evidence="2" id="KW-1185">Reference proteome</keyword>
<organism evidence="1 2">
    <name type="scientific">Corallococcus caeni</name>
    <dbReference type="NCBI Taxonomy" id="3082388"/>
    <lineage>
        <taxon>Bacteria</taxon>
        <taxon>Pseudomonadati</taxon>
        <taxon>Myxococcota</taxon>
        <taxon>Myxococcia</taxon>
        <taxon>Myxococcales</taxon>
        <taxon>Cystobacterineae</taxon>
        <taxon>Myxococcaceae</taxon>
        <taxon>Corallococcus</taxon>
    </lineage>
</organism>